<evidence type="ECO:0000313" key="13">
    <source>
        <dbReference type="Proteomes" id="UP000593567"/>
    </source>
</evidence>
<accession>A0A7J7IZI7</accession>
<gene>
    <name evidence="12" type="ORF">EB796_022370</name>
</gene>
<name>A0A7J7IZI7_BUGNE</name>
<evidence type="ECO:0000256" key="2">
    <source>
        <dbReference type="ARBA" id="ARBA00022679"/>
    </source>
</evidence>
<dbReference type="GO" id="GO:0016020">
    <property type="term" value="C:membrane"/>
    <property type="evidence" value="ECO:0007669"/>
    <property type="project" value="UniProtKB-SubCell"/>
</dbReference>
<keyword evidence="4" id="KW-0479">Metal-binding</keyword>
<evidence type="ECO:0000256" key="5">
    <source>
        <dbReference type="ARBA" id="ARBA00022771"/>
    </source>
</evidence>
<dbReference type="GO" id="GO:0016740">
    <property type="term" value="F:transferase activity"/>
    <property type="evidence" value="ECO:0007669"/>
    <property type="project" value="UniProtKB-KW"/>
</dbReference>
<dbReference type="InterPro" id="IPR013083">
    <property type="entry name" value="Znf_RING/FYVE/PHD"/>
</dbReference>
<keyword evidence="5" id="KW-0863">Zinc-finger</keyword>
<evidence type="ECO:0000256" key="6">
    <source>
        <dbReference type="ARBA" id="ARBA00022786"/>
    </source>
</evidence>
<protein>
    <recommendedName>
        <fullName evidence="11">RING-CH-type domain-containing protein</fullName>
    </recommendedName>
</protein>
<dbReference type="GO" id="GO:0008270">
    <property type="term" value="F:zinc ion binding"/>
    <property type="evidence" value="ECO:0007669"/>
    <property type="project" value="UniProtKB-KW"/>
</dbReference>
<evidence type="ECO:0000256" key="7">
    <source>
        <dbReference type="ARBA" id="ARBA00022833"/>
    </source>
</evidence>
<keyword evidence="13" id="KW-1185">Reference proteome</keyword>
<dbReference type="Pfam" id="PF12906">
    <property type="entry name" value="RINGv"/>
    <property type="match status" value="1"/>
</dbReference>
<organism evidence="12 13">
    <name type="scientific">Bugula neritina</name>
    <name type="common">Brown bryozoan</name>
    <name type="synonym">Sertularia neritina</name>
    <dbReference type="NCBI Taxonomy" id="10212"/>
    <lineage>
        <taxon>Eukaryota</taxon>
        <taxon>Metazoa</taxon>
        <taxon>Spiralia</taxon>
        <taxon>Lophotrochozoa</taxon>
        <taxon>Bryozoa</taxon>
        <taxon>Gymnolaemata</taxon>
        <taxon>Cheilostomatida</taxon>
        <taxon>Flustrina</taxon>
        <taxon>Buguloidea</taxon>
        <taxon>Bugulidae</taxon>
        <taxon>Bugula</taxon>
    </lineage>
</organism>
<evidence type="ECO:0000256" key="3">
    <source>
        <dbReference type="ARBA" id="ARBA00022692"/>
    </source>
</evidence>
<evidence type="ECO:0000256" key="8">
    <source>
        <dbReference type="ARBA" id="ARBA00022989"/>
    </source>
</evidence>
<feature type="transmembrane region" description="Helical" evidence="10">
    <location>
        <begin position="158"/>
        <end position="181"/>
    </location>
</feature>
<dbReference type="InterPro" id="IPR011016">
    <property type="entry name" value="Znf_RING-CH"/>
</dbReference>
<evidence type="ECO:0000256" key="4">
    <source>
        <dbReference type="ARBA" id="ARBA00022723"/>
    </source>
</evidence>
<dbReference type="PANTHER" id="PTHR46065">
    <property type="entry name" value="E3 UBIQUITIN-PROTEIN LIGASE MARCH 2/3 FAMILY MEMBER"/>
    <property type="match status" value="1"/>
</dbReference>
<keyword evidence="9 10" id="KW-0472">Membrane</keyword>
<keyword evidence="3 10" id="KW-0812">Transmembrane</keyword>
<dbReference type="AlphaFoldDB" id="A0A7J7IZI7"/>
<dbReference type="PANTHER" id="PTHR46065:SF3">
    <property type="entry name" value="FI20425P1"/>
    <property type="match status" value="1"/>
</dbReference>
<dbReference type="Proteomes" id="UP000593567">
    <property type="component" value="Unassembled WGS sequence"/>
</dbReference>
<dbReference type="EMBL" id="VXIV02003239">
    <property type="protein sequence ID" value="KAF6019319.1"/>
    <property type="molecule type" value="Genomic_DNA"/>
</dbReference>
<evidence type="ECO:0000313" key="12">
    <source>
        <dbReference type="EMBL" id="KAF6019319.1"/>
    </source>
</evidence>
<dbReference type="OrthoDB" id="264354at2759"/>
<dbReference type="Gene3D" id="3.30.40.10">
    <property type="entry name" value="Zinc/RING finger domain, C3HC4 (zinc finger)"/>
    <property type="match status" value="1"/>
</dbReference>
<comment type="caution">
    <text evidence="12">The sequence shown here is derived from an EMBL/GenBank/DDBJ whole genome shotgun (WGS) entry which is preliminary data.</text>
</comment>
<dbReference type="PROSITE" id="PS51292">
    <property type="entry name" value="ZF_RING_CH"/>
    <property type="match status" value="1"/>
</dbReference>
<comment type="subcellular location">
    <subcellularLocation>
        <location evidence="1">Membrane</location>
        <topology evidence="1">Multi-pass membrane protein</topology>
    </subcellularLocation>
</comment>
<keyword evidence="8 10" id="KW-1133">Transmembrane helix</keyword>
<sequence length="228" mass="26446">MDQMQQQVICVGGIKIAYEDSSCSSSLTVLYPTCRICQMSFSDKGGRLITPCRCKGSLKHVHGTCLRKWVEMRQRYKKYEFPDRCELCGYQYRKTKYIKCKKLRLPRMDTRDKVYHSVSLASLCIMMACLILSIYCILFDTNSGANKEKYKHPDGEQFQFTVGEMVTLCSGVIFFMSFILAMTVEIKSRHTIFEVIKRMLRYNTVWVIENYDKAADKEYCASDSNSSK</sequence>
<evidence type="ECO:0000256" key="9">
    <source>
        <dbReference type="ARBA" id="ARBA00023136"/>
    </source>
</evidence>
<evidence type="ECO:0000259" key="11">
    <source>
        <dbReference type="PROSITE" id="PS51292"/>
    </source>
</evidence>
<keyword evidence="7" id="KW-0862">Zinc</keyword>
<dbReference type="CDD" id="cd16495">
    <property type="entry name" value="RING_CH-C4HC3_MARCH"/>
    <property type="match status" value="1"/>
</dbReference>
<reference evidence="12" key="1">
    <citation type="submission" date="2020-06" db="EMBL/GenBank/DDBJ databases">
        <title>Draft genome of Bugula neritina, a colonial animal packing powerful symbionts and potential medicines.</title>
        <authorList>
            <person name="Rayko M."/>
        </authorList>
    </citation>
    <scope>NUCLEOTIDE SEQUENCE [LARGE SCALE GENOMIC DNA]</scope>
    <source>
        <strain evidence="12">Kwan_BN1</strain>
    </source>
</reference>
<feature type="transmembrane region" description="Helical" evidence="10">
    <location>
        <begin position="114"/>
        <end position="138"/>
    </location>
</feature>
<proteinExistence type="predicted"/>
<evidence type="ECO:0000256" key="1">
    <source>
        <dbReference type="ARBA" id="ARBA00004141"/>
    </source>
</evidence>
<evidence type="ECO:0000256" key="10">
    <source>
        <dbReference type="SAM" id="Phobius"/>
    </source>
</evidence>
<keyword evidence="2" id="KW-0808">Transferase</keyword>
<dbReference type="SMART" id="SM00744">
    <property type="entry name" value="RINGv"/>
    <property type="match status" value="1"/>
</dbReference>
<dbReference type="SUPFAM" id="SSF57850">
    <property type="entry name" value="RING/U-box"/>
    <property type="match status" value="1"/>
</dbReference>
<keyword evidence="6" id="KW-0833">Ubl conjugation pathway</keyword>
<feature type="domain" description="RING-CH-type" evidence="11">
    <location>
        <begin position="26"/>
        <end position="95"/>
    </location>
</feature>